<name>A0AAV4NLT1_CAEEX</name>
<reference evidence="1 2" key="1">
    <citation type="submission" date="2021-06" db="EMBL/GenBank/DDBJ databases">
        <title>Caerostris extrusa draft genome.</title>
        <authorList>
            <person name="Kono N."/>
            <person name="Arakawa K."/>
        </authorList>
    </citation>
    <scope>NUCLEOTIDE SEQUENCE [LARGE SCALE GENOMIC DNA]</scope>
</reference>
<evidence type="ECO:0000313" key="2">
    <source>
        <dbReference type="Proteomes" id="UP001054945"/>
    </source>
</evidence>
<proteinExistence type="predicted"/>
<evidence type="ECO:0000313" key="1">
    <source>
        <dbReference type="EMBL" id="GIX84710.1"/>
    </source>
</evidence>
<keyword evidence="2" id="KW-1185">Reference proteome</keyword>
<dbReference type="Proteomes" id="UP001054945">
    <property type="component" value="Unassembled WGS sequence"/>
</dbReference>
<dbReference type="AlphaFoldDB" id="A0AAV4NLT1"/>
<gene>
    <name evidence="1" type="ORF">CEXT_379301</name>
</gene>
<protein>
    <submittedName>
        <fullName evidence="1">Uncharacterized protein</fullName>
    </submittedName>
</protein>
<dbReference type="EMBL" id="BPLR01020995">
    <property type="protein sequence ID" value="GIX84710.1"/>
    <property type="molecule type" value="Genomic_DNA"/>
</dbReference>
<sequence length="92" mass="10809">MSNQWNFCVREGQGPHRRAVPCPYYALPFAPVNLSITCLFTPPIEMKHWKVLQAWRETSPHACYTHLLRMVIPCFVLTKHQKYMEEGWFGSV</sequence>
<comment type="caution">
    <text evidence="1">The sequence shown here is derived from an EMBL/GenBank/DDBJ whole genome shotgun (WGS) entry which is preliminary data.</text>
</comment>
<accession>A0AAV4NLT1</accession>
<organism evidence="1 2">
    <name type="scientific">Caerostris extrusa</name>
    <name type="common">Bark spider</name>
    <name type="synonym">Caerostris bankana</name>
    <dbReference type="NCBI Taxonomy" id="172846"/>
    <lineage>
        <taxon>Eukaryota</taxon>
        <taxon>Metazoa</taxon>
        <taxon>Ecdysozoa</taxon>
        <taxon>Arthropoda</taxon>
        <taxon>Chelicerata</taxon>
        <taxon>Arachnida</taxon>
        <taxon>Araneae</taxon>
        <taxon>Araneomorphae</taxon>
        <taxon>Entelegynae</taxon>
        <taxon>Araneoidea</taxon>
        <taxon>Araneidae</taxon>
        <taxon>Caerostris</taxon>
    </lineage>
</organism>